<dbReference type="GO" id="GO:0034257">
    <property type="term" value="F:nicotinamide riboside transmembrane transporter activity"/>
    <property type="evidence" value="ECO:0007669"/>
    <property type="project" value="InterPro"/>
</dbReference>
<keyword evidence="7 11" id="KW-0812">Transmembrane</keyword>
<dbReference type="GO" id="GO:0005886">
    <property type="term" value="C:plasma membrane"/>
    <property type="evidence" value="ECO:0007669"/>
    <property type="project" value="UniProtKB-SubCell"/>
</dbReference>
<proteinExistence type="inferred from homology"/>
<dbReference type="InterPro" id="IPR006419">
    <property type="entry name" value="NMN_transpt_PnuC"/>
</dbReference>
<comment type="similarity">
    <text evidence="3">Belongs to the nicotinamide ribonucleoside (NR) uptake permease (TC 4.B.1) family.</text>
</comment>
<sequence length="254" mass="27664">MDWKLILQIAGVVLGLLYLWLEYRADIRLWIVGLVMPLVHGALYYKAGLYADCSMQVYYVLAGLYGWLVWRNAPRKKPKTARNAAAAGPTDQTAGSEALAGGHNSQPDRNTTAGHSDQTACNAGPEAAQTARSAEPAAVRIGHTPLRYAAGLIAVYAAAHAGIYFLLSRFTNSTVPFWDAMTTAASIVAMWMLSRKYIEQWLVWLAVDLTTIGLYLYKGISLTAGLYALYSALAVAGYLRWRKLAAQETTGAAK</sequence>
<dbReference type="PANTHER" id="PTHR36122:SF2">
    <property type="entry name" value="NICOTINAMIDE RIBOSIDE TRANSPORTER PNUC"/>
    <property type="match status" value="1"/>
</dbReference>
<keyword evidence="5" id="KW-0813">Transport</keyword>
<evidence type="ECO:0000256" key="3">
    <source>
        <dbReference type="ARBA" id="ARBA00006669"/>
    </source>
</evidence>
<keyword evidence="8 11" id="KW-1133">Transmembrane helix</keyword>
<evidence type="ECO:0000313" key="13">
    <source>
        <dbReference type="Proteomes" id="UP001055105"/>
    </source>
</evidence>
<evidence type="ECO:0000256" key="9">
    <source>
        <dbReference type="ARBA" id="ARBA00023136"/>
    </source>
</evidence>
<keyword evidence="9 11" id="KW-0472">Membrane</keyword>
<evidence type="ECO:0000256" key="1">
    <source>
        <dbReference type="ARBA" id="ARBA00002672"/>
    </source>
</evidence>
<reference evidence="12" key="1">
    <citation type="submission" date="2022-01" db="EMBL/GenBank/DDBJ databases">
        <title>Novel bile acid biosynthetic pathways are enriched in the microbiome of centenarians.</title>
        <authorList>
            <person name="Sato Y."/>
            <person name="Atarashi K."/>
            <person name="Plichta R.D."/>
            <person name="Arai Y."/>
            <person name="Sasajima S."/>
            <person name="Kearney M.S."/>
            <person name="Suda W."/>
            <person name="Takeshita K."/>
            <person name="Sasaki T."/>
            <person name="Okamoto S."/>
            <person name="Skelly N.A."/>
            <person name="Okamura Y."/>
            <person name="Vlamakis H."/>
            <person name="Li Y."/>
            <person name="Tanoue T."/>
            <person name="Takei H."/>
            <person name="Nittono H."/>
            <person name="Narushima S."/>
            <person name="Irie J."/>
            <person name="Itoh H."/>
            <person name="Moriya K."/>
            <person name="Sugiura Y."/>
            <person name="Suematsu M."/>
            <person name="Moritoki N."/>
            <person name="Shibata S."/>
            <person name="Littman R.D."/>
            <person name="Fischbach A.M."/>
            <person name="Uwamino Y."/>
            <person name="Inoue T."/>
            <person name="Honda A."/>
            <person name="Hattori M."/>
            <person name="Murai T."/>
            <person name="Xavier J.R."/>
            <person name="Hirose N."/>
            <person name="Honda K."/>
        </authorList>
    </citation>
    <scope>NUCLEOTIDE SEQUENCE</scope>
    <source>
        <strain evidence="12">CE91-St16</strain>
    </source>
</reference>
<name>A0AA37KJZ2_9BACT</name>
<evidence type="ECO:0000313" key="12">
    <source>
        <dbReference type="EMBL" id="GKI17310.1"/>
    </source>
</evidence>
<evidence type="ECO:0000256" key="10">
    <source>
        <dbReference type="SAM" id="MobiDB-lite"/>
    </source>
</evidence>
<protein>
    <recommendedName>
        <fullName evidence="4">Nicotinamide riboside transporter PnuC</fullName>
    </recommendedName>
</protein>
<dbReference type="RefSeq" id="WP_244075901.1">
    <property type="nucleotide sequence ID" value="NZ_AP025581.1"/>
</dbReference>
<evidence type="ECO:0000256" key="6">
    <source>
        <dbReference type="ARBA" id="ARBA00022475"/>
    </source>
</evidence>
<feature type="region of interest" description="Disordered" evidence="10">
    <location>
        <begin position="80"/>
        <end position="127"/>
    </location>
</feature>
<dbReference type="PANTHER" id="PTHR36122">
    <property type="entry name" value="NICOTINAMIDE RIBOSIDE TRANSPORTER PNUC"/>
    <property type="match status" value="1"/>
</dbReference>
<evidence type="ECO:0000256" key="5">
    <source>
        <dbReference type="ARBA" id="ARBA00022448"/>
    </source>
</evidence>
<evidence type="ECO:0000256" key="4">
    <source>
        <dbReference type="ARBA" id="ARBA00017522"/>
    </source>
</evidence>
<keyword evidence="6" id="KW-1003">Cell membrane</keyword>
<dbReference type="NCBIfam" id="TIGR01528">
    <property type="entry name" value="NMN_trans_PnuC"/>
    <property type="match status" value="1"/>
</dbReference>
<evidence type="ECO:0000256" key="11">
    <source>
        <dbReference type="SAM" id="Phobius"/>
    </source>
</evidence>
<feature type="transmembrane region" description="Helical" evidence="11">
    <location>
        <begin position="148"/>
        <end position="167"/>
    </location>
</feature>
<dbReference type="AlphaFoldDB" id="A0AA37KJZ2"/>
<evidence type="ECO:0000256" key="2">
    <source>
        <dbReference type="ARBA" id="ARBA00004651"/>
    </source>
</evidence>
<feature type="compositionally biased region" description="Polar residues" evidence="10">
    <location>
        <begin position="103"/>
        <end position="121"/>
    </location>
</feature>
<feature type="transmembrane region" description="Helical" evidence="11">
    <location>
        <begin position="173"/>
        <end position="194"/>
    </location>
</feature>
<evidence type="ECO:0000256" key="8">
    <source>
        <dbReference type="ARBA" id="ARBA00022989"/>
    </source>
</evidence>
<comment type="subcellular location">
    <subcellularLocation>
        <location evidence="2">Cell membrane</location>
        <topology evidence="2">Multi-pass membrane protein</topology>
    </subcellularLocation>
</comment>
<accession>A0AA37KJZ2</accession>
<feature type="transmembrane region" description="Helical" evidence="11">
    <location>
        <begin position="6"/>
        <end position="21"/>
    </location>
</feature>
<dbReference type="EMBL" id="BQOL01000001">
    <property type="protein sequence ID" value="GKI17310.1"/>
    <property type="molecule type" value="Genomic_DNA"/>
</dbReference>
<comment type="caution">
    <text evidence="12">The sequence shown here is derived from an EMBL/GenBank/DDBJ whole genome shotgun (WGS) entry which is preliminary data.</text>
</comment>
<feature type="transmembrane region" description="Helical" evidence="11">
    <location>
        <begin position="28"/>
        <end position="45"/>
    </location>
</feature>
<feature type="transmembrane region" description="Helical" evidence="11">
    <location>
        <begin position="224"/>
        <end position="241"/>
    </location>
</feature>
<comment type="function">
    <text evidence="1">Required for nicotinamide riboside transport across the inner membrane.</text>
</comment>
<dbReference type="Pfam" id="PF04973">
    <property type="entry name" value="NMN_transporter"/>
    <property type="match status" value="1"/>
</dbReference>
<organism evidence="12 13">
    <name type="scientific">Alistipes finegoldii</name>
    <dbReference type="NCBI Taxonomy" id="214856"/>
    <lineage>
        <taxon>Bacteria</taxon>
        <taxon>Pseudomonadati</taxon>
        <taxon>Bacteroidota</taxon>
        <taxon>Bacteroidia</taxon>
        <taxon>Bacteroidales</taxon>
        <taxon>Rikenellaceae</taxon>
        <taxon>Alistipes</taxon>
    </lineage>
</organism>
<evidence type="ECO:0000256" key="7">
    <source>
        <dbReference type="ARBA" id="ARBA00022692"/>
    </source>
</evidence>
<feature type="transmembrane region" description="Helical" evidence="11">
    <location>
        <begin position="57"/>
        <end position="73"/>
    </location>
</feature>
<dbReference type="Proteomes" id="UP001055105">
    <property type="component" value="Unassembled WGS sequence"/>
</dbReference>
<gene>
    <name evidence="12" type="ORF">CE91St16_02180</name>
</gene>